<evidence type="ECO:0000256" key="4">
    <source>
        <dbReference type="ARBA" id="ARBA00022454"/>
    </source>
</evidence>
<dbReference type="InterPro" id="IPR036277">
    <property type="entry name" value="SMC_hinge_sf"/>
</dbReference>
<dbReference type="GO" id="GO:0005634">
    <property type="term" value="C:nucleus"/>
    <property type="evidence" value="ECO:0007669"/>
    <property type="project" value="UniProtKB-SubCell"/>
</dbReference>
<dbReference type="EMBL" id="LT553165">
    <property type="protein sequence ID" value="SAM00180.1"/>
    <property type="molecule type" value="Genomic_DNA"/>
</dbReference>
<evidence type="ECO:0000313" key="16">
    <source>
        <dbReference type="Proteomes" id="UP000078561"/>
    </source>
</evidence>
<dbReference type="PANTHER" id="PTHR19306">
    <property type="entry name" value="STRUCTURAL MAINTENANCE OF CHROMOSOMES 5,6 SMC5, SMC6"/>
    <property type="match status" value="1"/>
</dbReference>
<gene>
    <name evidence="15" type="primary">ABSGL_05857.1 scaffold 7570</name>
</gene>
<evidence type="ECO:0000256" key="13">
    <source>
        <dbReference type="SAM" id="MobiDB-lite"/>
    </source>
</evidence>
<feature type="coiled-coil region" evidence="12">
    <location>
        <begin position="795"/>
        <end position="850"/>
    </location>
</feature>
<dbReference type="InterPro" id="IPR003395">
    <property type="entry name" value="RecF/RecN/SMC_N"/>
</dbReference>
<dbReference type="GO" id="GO:0035861">
    <property type="term" value="C:site of double-strand break"/>
    <property type="evidence" value="ECO:0007669"/>
    <property type="project" value="TreeGrafter"/>
</dbReference>
<dbReference type="GO" id="GO:0003697">
    <property type="term" value="F:single-stranded DNA binding"/>
    <property type="evidence" value="ECO:0007669"/>
    <property type="project" value="TreeGrafter"/>
</dbReference>
<dbReference type="Proteomes" id="UP000078561">
    <property type="component" value="Unassembled WGS sequence"/>
</dbReference>
<dbReference type="GO" id="GO:0030915">
    <property type="term" value="C:Smc5-Smc6 complex"/>
    <property type="evidence" value="ECO:0007669"/>
    <property type="project" value="TreeGrafter"/>
</dbReference>
<evidence type="ECO:0000256" key="5">
    <source>
        <dbReference type="ARBA" id="ARBA00022741"/>
    </source>
</evidence>
<organism evidence="15">
    <name type="scientific">Absidia glauca</name>
    <name type="common">Pin mould</name>
    <dbReference type="NCBI Taxonomy" id="4829"/>
    <lineage>
        <taxon>Eukaryota</taxon>
        <taxon>Fungi</taxon>
        <taxon>Fungi incertae sedis</taxon>
        <taxon>Mucoromycota</taxon>
        <taxon>Mucoromycotina</taxon>
        <taxon>Mucoromycetes</taxon>
        <taxon>Mucorales</taxon>
        <taxon>Cunninghamellaceae</taxon>
        <taxon>Absidia</taxon>
    </lineage>
</organism>
<evidence type="ECO:0000256" key="12">
    <source>
        <dbReference type="SAM" id="Coils"/>
    </source>
</evidence>
<evidence type="ECO:0000256" key="7">
    <source>
        <dbReference type="ARBA" id="ARBA00022840"/>
    </source>
</evidence>
<accession>A0A163J9J3</accession>
<dbReference type="Gene3D" id="1.10.287.1490">
    <property type="match status" value="1"/>
</dbReference>
<dbReference type="SUPFAM" id="SSF52540">
    <property type="entry name" value="P-loop containing nucleoside triphosphate hydrolases"/>
    <property type="match status" value="1"/>
</dbReference>
<sequence length="1113" mass="127675">MPSVLKRALDSSDEVSGDEISLKSNDRKRSRLPSEHDQQPVEDEETQDSEDDLVDDEDDNELELNDGQTQQSTLHTNGSGLPDVSESGTIAKIEVVNFMCHKYLKMDFGPKINFVIGHNGSGKSAILTALIVALGAKATSTNRGKNLSSLIREGANAALVTIHITNKGPDAYKPDIYGDCIIVDRRLLRDGMNSFKIKDHRGKVVSVKREELTAICDHMSIQVDNPLTMLSQDSARQFLNSSSPSDKYKLFMRGTQLAQIENDFNKIRETLEITDETIKRKMEHLPVLHQKAKEAEVRYKELMANNDLDLQIDDLNNELVWSQIIRKETELVKAKQVVAVSQGHLDESNRQIQGAHDKIERFNEEIAALRQQAHDYQQKYAPDDEAKRLLNAKLLAAQQKCDEIKRDISDTNAQFKQYNGQLKLCNNEISVAKAKLESNNREMIEGINNRIKQSEIKKEELLATSRDLATQRSDIEKTIEDENANIVSSNQTGRELVKSYKDLEVTKQRLQAQKENKLKAFGQRMPEALVAIANERRWTGQPPVGPFGQYMNLKHPEFAEVMEISLGKSLSNFAVENFQDQALLRHILARHDLGRCNIMVAKKDLFDYSDNEPDASLLTILRAIDFEDEYVKRQLVISNNIHQIILMQERTQAEDLMNGHPRNVKLCFTRDCQTVGAKTGMRTESLKRHKGPIRFKKDVDGDIREADNEMKELGAKIQEKKEAVRTSEAKIRSLRAELGRIQGTLRETETRLRRIVHEIETLQESLKESEPVNLSFLEEERNECENKTKQLIGVFKSLKADSQVFQQELADVEQEIQAVDEADDKHSRHLQQYRDEIHKLESLIHSQKAKLVDYESTRQNRHVRYSQNVEQREQIENTISEWTNQAMEDYPTRVDSNRTPEEIQRRIEHLEKKLEEQEKAAGMTIEEAEKEAKRTIIEYTDVKDTITSMEVFLKKMNDSLIKRMDRWNSFLMYIPLSAKGYFTYYMHKRGDNGSLKFNHKKQTLDVRVTTGDQFKEGTARRKDSKSLSGGEKSFSQISLLLSLWHGISSPIFCLDEFDVYMDAVNRKQSMKMMMEAAYETTSQYILITPQDASNMVPGPNVTVHRMADPERRK</sequence>
<comment type="similarity">
    <text evidence="3">Belongs to the SMC family. SMC6 subfamily.</text>
</comment>
<keyword evidence="8 12" id="KW-0175">Coiled coil</keyword>
<evidence type="ECO:0000256" key="11">
    <source>
        <dbReference type="ARBA" id="ARBA00023242"/>
    </source>
</evidence>
<dbReference type="GO" id="GO:0000724">
    <property type="term" value="P:double-strand break repair via homologous recombination"/>
    <property type="evidence" value="ECO:0007669"/>
    <property type="project" value="TreeGrafter"/>
</dbReference>
<dbReference type="GO" id="GO:0003684">
    <property type="term" value="F:damaged DNA binding"/>
    <property type="evidence" value="ECO:0007669"/>
    <property type="project" value="TreeGrafter"/>
</dbReference>
<keyword evidence="4" id="KW-0158">Chromosome</keyword>
<feature type="coiled-coil region" evidence="12">
    <location>
        <begin position="345"/>
        <end position="464"/>
    </location>
</feature>
<dbReference type="InterPro" id="IPR027417">
    <property type="entry name" value="P-loop_NTPase"/>
</dbReference>
<evidence type="ECO:0000313" key="15">
    <source>
        <dbReference type="EMBL" id="SAM00180.1"/>
    </source>
</evidence>
<evidence type="ECO:0000259" key="14">
    <source>
        <dbReference type="Pfam" id="PF02463"/>
    </source>
</evidence>
<feature type="coiled-coil region" evidence="12">
    <location>
        <begin position="696"/>
        <end position="765"/>
    </location>
</feature>
<evidence type="ECO:0000256" key="10">
    <source>
        <dbReference type="ARBA" id="ARBA00023204"/>
    </source>
</evidence>
<keyword evidence="6" id="KW-0227">DNA damage</keyword>
<dbReference type="SUPFAM" id="SSF75553">
    <property type="entry name" value="Smc hinge domain"/>
    <property type="match status" value="1"/>
</dbReference>
<name>A0A163J9J3_ABSGL</name>
<feature type="domain" description="RecF/RecN/SMC N-terminal" evidence="14">
    <location>
        <begin position="90"/>
        <end position="1090"/>
    </location>
</feature>
<dbReference type="GO" id="GO:0051276">
    <property type="term" value="P:chromosome organization"/>
    <property type="evidence" value="ECO:0007669"/>
    <property type="project" value="InterPro"/>
</dbReference>
<keyword evidence="9" id="KW-0233">DNA recombination</keyword>
<evidence type="ECO:0000256" key="8">
    <source>
        <dbReference type="ARBA" id="ARBA00023054"/>
    </source>
</evidence>
<keyword evidence="5" id="KW-0547">Nucleotide-binding</keyword>
<feature type="compositionally biased region" description="Basic and acidic residues" evidence="13">
    <location>
        <begin position="20"/>
        <end position="39"/>
    </location>
</feature>
<dbReference type="FunCoup" id="A0A163J9J3">
    <property type="interactions" value="680"/>
</dbReference>
<dbReference type="AlphaFoldDB" id="A0A163J9J3"/>
<evidence type="ECO:0000256" key="1">
    <source>
        <dbReference type="ARBA" id="ARBA00004123"/>
    </source>
</evidence>
<proteinExistence type="inferred from homology"/>
<keyword evidence="11" id="KW-0539">Nucleus</keyword>
<feature type="region of interest" description="Disordered" evidence="13">
    <location>
        <begin position="1"/>
        <end position="85"/>
    </location>
</feature>
<feature type="compositionally biased region" description="Acidic residues" evidence="13">
    <location>
        <begin position="40"/>
        <end position="64"/>
    </location>
</feature>
<evidence type="ECO:0000256" key="3">
    <source>
        <dbReference type="ARBA" id="ARBA00006793"/>
    </source>
</evidence>
<dbReference type="PANTHER" id="PTHR19306:SF6">
    <property type="entry name" value="STRUCTURAL MAINTENANCE OF CHROMOSOMES PROTEIN 6"/>
    <property type="match status" value="1"/>
</dbReference>
<comment type="subcellular location">
    <subcellularLocation>
        <location evidence="2">Chromosome</location>
    </subcellularLocation>
    <subcellularLocation>
        <location evidence="1">Nucleus</location>
    </subcellularLocation>
</comment>
<evidence type="ECO:0000256" key="6">
    <source>
        <dbReference type="ARBA" id="ARBA00022763"/>
    </source>
</evidence>
<dbReference type="Gene3D" id="3.40.50.300">
    <property type="entry name" value="P-loop containing nucleotide triphosphate hydrolases"/>
    <property type="match status" value="2"/>
</dbReference>
<keyword evidence="16" id="KW-1185">Reference proteome</keyword>
<reference evidence="15" key="1">
    <citation type="submission" date="2016-04" db="EMBL/GenBank/DDBJ databases">
        <authorList>
            <person name="Evans L.H."/>
            <person name="Alamgir A."/>
            <person name="Owens N."/>
            <person name="Weber N.D."/>
            <person name="Virtaneva K."/>
            <person name="Barbian K."/>
            <person name="Babar A."/>
            <person name="Rosenke K."/>
        </authorList>
    </citation>
    <scope>NUCLEOTIDE SEQUENCE [LARGE SCALE GENOMIC DNA]</scope>
    <source>
        <strain evidence="15">CBS 101.48</strain>
    </source>
</reference>
<dbReference type="STRING" id="4829.A0A163J9J3"/>
<feature type="compositionally biased region" description="Polar residues" evidence="13">
    <location>
        <begin position="67"/>
        <end position="79"/>
    </location>
</feature>
<dbReference type="OMA" id="MCHDHFY"/>
<keyword evidence="10" id="KW-0234">DNA repair</keyword>
<keyword evidence="7" id="KW-0067">ATP-binding</keyword>
<evidence type="ECO:0000256" key="9">
    <source>
        <dbReference type="ARBA" id="ARBA00023172"/>
    </source>
</evidence>
<dbReference type="OrthoDB" id="10072614at2759"/>
<dbReference type="Pfam" id="PF02463">
    <property type="entry name" value="SMC_N"/>
    <property type="match status" value="1"/>
</dbReference>
<dbReference type="GO" id="GO:0005524">
    <property type="term" value="F:ATP binding"/>
    <property type="evidence" value="ECO:0007669"/>
    <property type="project" value="UniProtKB-KW"/>
</dbReference>
<feature type="coiled-coil region" evidence="12">
    <location>
        <begin position="900"/>
        <end position="945"/>
    </location>
</feature>
<protein>
    <recommendedName>
        <fullName evidence="14">RecF/RecN/SMC N-terminal domain-containing protein</fullName>
    </recommendedName>
</protein>
<evidence type="ECO:0000256" key="2">
    <source>
        <dbReference type="ARBA" id="ARBA00004286"/>
    </source>
</evidence>
<dbReference type="InParanoid" id="A0A163J9J3"/>